<feature type="transmembrane region" description="Helical" evidence="6">
    <location>
        <begin position="87"/>
        <end position="108"/>
    </location>
</feature>
<feature type="transmembrane region" description="Helical" evidence="6">
    <location>
        <begin position="319"/>
        <end position="340"/>
    </location>
</feature>
<feature type="transmembrane region" description="Helical" evidence="6">
    <location>
        <begin position="404"/>
        <end position="426"/>
    </location>
</feature>
<keyword evidence="3 6" id="KW-0812">Transmembrane</keyword>
<keyword evidence="4 6" id="KW-1133">Transmembrane helix</keyword>
<proteinExistence type="inferred from homology"/>
<dbReference type="EMBL" id="KQ964419">
    <property type="protein sequence ID" value="KXN74950.1"/>
    <property type="molecule type" value="Genomic_DNA"/>
</dbReference>
<gene>
    <name evidence="8" type="ORF">CONCODRAFT_2025</name>
</gene>
<comment type="similarity">
    <text evidence="2">Belongs to the amino acid/polyamine transporter 2 family.</text>
</comment>
<feature type="transmembrane region" description="Helical" evidence="6">
    <location>
        <begin position="273"/>
        <end position="299"/>
    </location>
</feature>
<feature type="transmembrane region" description="Helical" evidence="6">
    <location>
        <begin position="361"/>
        <end position="389"/>
    </location>
</feature>
<dbReference type="STRING" id="796925.A0A137PJ05"/>
<feature type="transmembrane region" description="Helical" evidence="6">
    <location>
        <begin position="178"/>
        <end position="196"/>
    </location>
</feature>
<accession>A0A137PJ05</accession>
<evidence type="ECO:0000256" key="5">
    <source>
        <dbReference type="ARBA" id="ARBA00023136"/>
    </source>
</evidence>
<evidence type="ECO:0000313" key="8">
    <source>
        <dbReference type="EMBL" id="KXN74950.1"/>
    </source>
</evidence>
<keyword evidence="5 6" id="KW-0472">Membrane</keyword>
<organism evidence="8 9">
    <name type="scientific">Conidiobolus coronatus (strain ATCC 28846 / CBS 209.66 / NRRL 28638)</name>
    <name type="common">Delacroixia coronata</name>
    <dbReference type="NCBI Taxonomy" id="796925"/>
    <lineage>
        <taxon>Eukaryota</taxon>
        <taxon>Fungi</taxon>
        <taxon>Fungi incertae sedis</taxon>
        <taxon>Zoopagomycota</taxon>
        <taxon>Entomophthoromycotina</taxon>
        <taxon>Entomophthoromycetes</taxon>
        <taxon>Entomophthorales</taxon>
        <taxon>Ancylistaceae</taxon>
        <taxon>Conidiobolus</taxon>
    </lineage>
</organism>
<feature type="transmembrane region" description="Helical" evidence="6">
    <location>
        <begin position="140"/>
        <end position="158"/>
    </location>
</feature>
<dbReference type="InterPro" id="IPR013057">
    <property type="entry name" value="AA_transpt_TM"/>
</dbReference>
<feature type="transmembrane region" description="Helical" evidence="6">
    <location>
        <begin position="59"/>
        <end position="81"/>
    </location>
</feature>
<dbReference type="PANTHER" id="PTHR22950">
    <property type="entry name" value="AMINO ACID TRANSPORTER"/>
    <property type="match status" value="1"/>
</dbReference>
<evidence type="ECO:0000256" key="4">
    <source>
        <dbReference type="ARBA" id="ARBA00022989"/>
    </source>
</evidence>
<comment type="subcellular location">
    <subcellularLocation>
        <location evidence="1">Membrane</location>
        <topology evidence="1">Multi-pass membrane protein</topology>
    </subcellularLocation>
</comment>
<evidence type="ECO:0000256" key="2">
    <source>
        <dbReference type="ARBA" id="ARBA00008066"/>
    </source>
</evidence>
<dbReference type="AlphaFoldDB" id="A0A137PJ05"/>
<dbReference type="OrthoDB" id="655540at2759"/>
<feature type="transmembrane region" description="Helical" evidence="6">
    <location>
        <begin position="242"/>
        <end position="261"/>
    </location>
</feature>
<evidence type="ECO:0000256" key="3">
    <source>
        <dbReference type="ARBA" id="ARBA00022692"/>
    </source>
</evidence>
<feature type="domain" description="Amino acid transporter transmembrane" evidence="7">
    <location>
        <begin position="77"/>
        <end position="328"/>
    </location>
</feature>
<feature type="transmembrane region" description="Helical" evidence="6">
    <location>
        <begin position="203"/>
        <end position="222"/>
    </location>
</feature>
<dbReference type="Pfam" id="PF01490">
    <property type="entry name" value="Aa_trans"/>
    <property type="match status" value="1"/>
</dbReference>
<dbReference type="Proteomes" id="UP000070444">
    <property type="component" value="Unassembled WGS sequence"/>
</dbReference>
<keyword evidence="9" id="KW-1185">Reference proteome</keyword>
<evidence type="ECO:0000256" key="6">
    <source>
        <dbReference type="SAM" id="Phobius"/>
    </source>
</evidence>
<sequence length="433" mass="49190">MTIAPRIIDYSKYLQKIEDEQVITTIEAKHDVELCKICKLGPKHGGLIREYDKDRKSSNYLIIADLIGIFTVGMCPSIPWVLAQSGWLGILLILWVGWLTWLGAKYLIDSLYCVPEHRLYDYTSLATHFFGNISGKLMRVVTHFIQICCVGVLVISMLDNIRLLLINTNNHDFISENFKLSAFIAILVISIPGYFITSMNDTALISIINPLNVIIIIIVSIVQCRPNPDLQAPIYSTVQMPTITRGLNLILFCFSGILNFPHLERSMKTPKSWNLVSFIGILLTVISFIIIGVLGYWAFGEHVNINFFENLPKTWVIPFLTIIVMLQTYSNCLISMILVIDEERIQLAIKINKIIKKLIDVLFFDTFTNLAGSISGVYISVVFPVAYYIMGYGFKRDWFALNGWYMSIMLFFGLTVGNYCICQAILDLTDKLN</sequence>
<protein>
    <recommendedName>
        <fullName evidence="7">Amino acid transporter transmembrane domain-containing protein</fullName>
    </recommendedName>
</protein>
<evidence type="ECO:0000313" key="9">
    <source>
        <dbReference type="Proteomes" id="UP000070444"/>
    </source>
</evidence>
<evidence type="ECO:0000256" key="1">
    <source>
        <dbReference type="ARBA" id="ARBA00004141"/>
    </source>
</evidence>
<reference evidence="8 9" key="1">
    <citation type="journal article" date="2015" name="Genome Biol. Evol.">
        <title>Phylogenomic analyses indicate that early fungi evolved digesting cell walls of algal ancestors of land plants.</title>
        <authorList>
            <person name="Chang Y."/>
            <person name="Wang S."/>
            <person name="Sekimoto S."/>
            <person name="Aerts A.L."/>
            <person name="Choi C."/>
            <person name="Clum A."/>
            <person name="LaButti K.M."/>
            <person name="Lindquist E.A."/>
            <person name="Yee Ngan C."/>
            <person name="Ohm R.A."/>
            <person name="Salamov A.A."/>
            <person name="Grigoriev I.V."/>
            <person name="Spatafora J.W."/>
            <person name="Berbee M.L."/>
        </authorList>
    </citation>
    <scope>NUCLEOTIDE SEQUENCE [LARGE SCALE GENOMIC DNA]</scope>
    <source>
        <strain evidence="8 9">NRRL 28638</strain>
    </source>
</reference>
<name>A0A137PJ05_CONC2</name>
<evidence type="ECO:0000259" key="7">
    <source>
        <dbReference type="Pfam" id="PF01490"/>
    </source>
</evidence>
<dbReference type="GO" id="GO:0016020">
    <property type="term" value="C:membrane"/>
    <property type="evidence" value="ECO:0007669"/>
    <property type="project" value="UniProtKB-SubCell"/>
</dbReference>
<dbReference type="GO" id="GO:0015179">
    <property type="term" value="F:L-amino acid transmembrane transporter activity"/>
    <property type="evidence" value="ECO:0007669"/>
    <property type="project" value="TreeGrafter"/>
</dbReference>